<dbReference type="RefSeq" id="WP_053129365.1">
    <property type="nucleotide sequence ID" value="NZ_CP133164.1"/>
</dbReference>
<sequence>MPLITTSTSRPHESQVGVLASAASGLSDFIQMHGGNPERILGMAGIDPEQLLHPTLSLDLNQYCSVFEEAARQTGNHNFGLRYGQQFRPDSLGLLGYVGMCSATLGEGLRNVARAFPAHQQGSLLRLVEDGELCRFDYQVQYGAILRKRQDAELSLGMFANLIRHALGQNWAPERVHFEHPQPEAWHEHCKVFDAPVLFGQPCNALVFRRSVLQRPMPGHDPKLLAILLESLHKLAVAGGDQARPDMVAEVRAQVRDLLGEGYPCLEQVAHNLRMPSWTIQRRLGESGLTFSSLVDTVRQELALYYLQQSTLPISELALALGYSEISAFSRAFRRWYGVSPIQWRQAHRGLEPGSA</sequence>
<evidence type="ECO:0000256" key="2">
    <source>
        <dbReference type="ARBA" id="ARBA00023125"/>
    </source>
</evidence>
<dbReference type="EMBL" id="CP133164">
    <property type="protein sequence ID" value="WMN20551.1"/>
    <property type="molecule type" value="Genomic_DNA"/>
</dbReference>
<keyword evidence="2" id="KW-0238">DNA-binding</keyword>
<evidence type="ECO:0000313" key="5">
    <source>
        <dbReference type="EMBL" id="WMN20551.1"/>
    </source>
</evidence>
<keyword evidence="6" id="KW-1185">Reference proteome</keyword>
<evidence type="ECO:0000256" key="1">
    <source>
        <dbReference type="ARBA" id="ARBA00023015"/>
    </source>
</evidence>
<evidence type="ECO:0000256" key="3">
    <source>
        <dbReference type="ARBA" id="ARBA00023163"/>
    </source>
</evidence>
<proteinExistence type="predicted"/>
<dbReference type="Pfam" id="PF12625">
    <property type="entry name" value="Arabinose_bd"/>
    <property type="match status" value="1"/>
</dbReference>
<name>A0ABY9NQJ7_9PSED</name>
<keyword evidence="3" id="KW-0804">Transcription</keyword>
<dbReference type="SUPFAM" id="SSF46689">
    <property type="entry name" value="Homeodomain-like"/>
    <property type="match status" value="1"/>
</dbReference>
<reference evidence="5 6" key="1">
    <citation type="journal article" date="2023" name="Access Microbiol">
        <title>The genome of a steinernematid-associated Pseudomonas piscis bacterium encodes the biosynthesis of insect toxins.</title>
        <authorList>
            <person name="Awori R.M."/>
            <person name="Hendre P."/>
            <person name="Amugune N.O."/>
        </authorList>
    </citation>
    <scope>NUCLEOTIDE SEQUENCE [LARGE SCALE GENOMIC DNA]</scope>
    <source>
        <strain evidence="5 6">75</strain>
    </source>
</reference>
<dbReference type="InterPro" id="IPR018060">
    <property type="entry name" value="HTH_AraC"/>
</dbReference>
<evidence type="ECO:0000259" key="4">
    <source>
        <dbReference type="PROSITE" id="PS01124"/>
    </source>
</evidence>
<dbReference type="PANTHER" id="PTHR47894:SF4">
    <property type="entry name" value="HTH-TYPE TRANSCRIPTIONAL REGULATOR GADX"/>
    <property type="match status" value="1"/>
</dbReference>
<dbReference type="PROSITE" id="PS01124">
    <property type="entry name" value="HTH_ARAC_FAMILY_2"/>
    <property type="match status" value="1"/>
</dbReference>
<accession>A0ABY9NQJ7</accession>
<dbReference type="InterPro" id="IPR009057">
    <property type="entry name" value="Homeodomain-like_sf"/>
</dbReference>
<dbReference type="InterPro" id="IPR032687">
    <property type="entry name" value="AraC-type_N"/>
</dbReference>
<protein>
    <submittedName>
        <fullName evidence="5">AraC family transcriptional regulator</fullName>
    </submittedName>
</protein>
<evidence type="ECO:0000313" key="6">
    <source>
        <dbReference type="Proteomes" id="UP001237292"/>
    </source>
</evidence>
<dbReference type="SMART" id="SM00342">
    <property type="entry name" value="HTH_ARAC"/>
    <property type="match status" value="1"/>
</dbReference>
<dbReference type="PRINTS" id="PR00032">
    <property type="entry name" value="HTHARAC"/>
</dbReference>
<dbReference type="Pfam" id="PF12833">
    <property type="entry name" value="HTH_18"/>
    <property type="match status" value="1"/>
</dbReference>
<organism evidence="5 6">
    <name type="scientific">Pseudomonas piscis</name>
    <dbReference type="NCBI Taxonomy" id="2614538"/>
    <lineage>
        <taxon>Bacteria</taxon>
        <taxon>Pseudomonadati</taxon>
        <taxon>Pseudomonadota</taxon>
        <taxon>Gammaproteobacteria</taxon>
        <taxon>Pseudomonadales</taxon>
        <taxon>Pseudomonadaceae</taxon>
        <taxon>Pseudomonas</taxon>
    </lineage>
</organism>
<dbReference type="Gene3D" id="1.10.10.60">
    <property type="entry name" value="Homeodomain-like"/>
    <property type="match status" value="1"/>
</dbReference>
<dbReference type="Proteomes" id="UP001237292">
    <property type="component" value="Chromosome"/>
</dbReference>
<feature type="domain" description="HTH araC/xylS-type" evidence="4">
    <location>
        <begin position="249"/>
        <end position="347"/>
    </location>
</feature>
<gene>
    <name evidence="5" type="ORF">QL104_14500</name>
</gene>
<keyword evidence="1" id="KW-0805">Transcription regulation</keyword>
<dbReference type="PANTHER" id="PTHR47894">
    <property type="entry name" value="HTH-TYPE TRANSCRIPTIONAL REGULATOR GADX"/>
    <property type="match status" value="1"/>
</dbReference>
<dbReference type="InterPro" id="IPR020449">
    <property type="entry name" value="Tscrpt_reg_AraC-type_HTH"/>
</dbReference>